<feature type="binding site" evidence="5">
    <location>
        <position position="38"/>
    </location>
    <ligand>
        <name>ATP</name>
        <dbReference type="ChEBI" id="CHEBI:30616"/>
    </ligand>
</feature>
<dbReference type="PANTHER" id="PTHR43289">
    <property type="entry name" value="MITOGEN-ACTIVATED PROTEIN KINASE KINASE KINASE 20-RELATED"/>
    <property type="match status" value="1"/>
</dbReference>
<dbReference type="GO" id="GO:0016301">
    <property type="term" value="F:kinase activity"/>
    <property type="evidence" value="ECO:0007669"/>
    <property type="project" value="UniProtKB-KW"/>
</dbReference>
<feature type="compositionally biased region" description="Gly residues" evidence="6">
    <location>
        <begin position="537"/>
        <end position="546"/>
    </location>
</feature>
<sequence length="840" mass="85575">MNHDDRLGPYRLLRRLGEGGMGVVHLALDSQGRQVAVKVLRAEVTGDDVARRRLAREVETMRRVRSSHIAEVLDADVTGSRPYIVTRYVPGRPLDDTVKQDGPLDVGALLRLASGVAEALAAVHAAGVIHRDLKPGNVLMLDGEPVLIDFGIAQAVDATRLTQTGMFIGTPGYLAPEIIEGHEAGPEVDVHAWAGTMLYAATGAPPFGKGTLEMVFYNITAGRANVEAAPAVIRPLLRAAFNRDPAKRPGAAELATQLSRLVPPRTPQGRPGVPDDIRTVPDMSGAPVTGTSLSHPGPLRAEPPGAGLSPSADPRPDPRLGTVPPGSHPGASSGSRAGTAAPEAPPGAAAASGARPGAVPPEPALGTPTPYAGFPGVVPAESRPGAAAPGPRHGTGEARPGDEFVSLLGDAPQSPAAGDPWPTVRVTGEELRKAGIAFERAPGTSGAAGQAEGEVPTRYAPPAGSRPWEGGRPAPLDQGEVPTRRVRPDELGEIDAKAKIYRADPGAQPGAAGLPGAAPLPGSHGSRHPSDAHGVSGAHGGPGAQGSHGAASPVAPGSRGSSGLPGPVAPGGPASSGFPAQGGHGGRPYHHALFDQSSEIFEQTPHIRHSAQPAPPYVPTVHLPPEATPDFGRRGVEADGTPRSAVYAVAGVLALIIAVGAAVALPVVVAVLVIPATVLLRAADIAQPALATRRRAEAAAGDVLRVLGYPGALLKSVGVTLALVPYALILGVPVTLVLTFLVDSIPPGTALSWGVAVSLWIICAGPGVEGPGRQMGRTLAAAFPARGAVTALTWILGVVAVLAALYAAGTLVMPLGDAVWSPVDVDTWLRRLEELRNNTG</sequence>
<dbReference type="SMART" id="SM00220">
    <property type="entry name" value="S_TKc"/>
    <property type="match status" value="1"/>
</dbReference>
<reference evidence="10" key="1">
    <citation type="journal article" date="2019" name="Int. J. Syst. Evol. Microbiol.">
        <title>The Global Catalogue of Microorganisms (GCM) 10K type strain sequencing project: providing services to taxonomists for standard genome sequencing and annotation.</title>
        <authorList>
            <consortium name="The Broad Institute Genomics Platform"/>
            <consortium name="The Broad Institute Genome Sequencing Center for Infectious Disease"/>
            <person name="Wu L."/>
            <person name="Ma J."/>
        </authorList>
    </citation>
    <scope>NUCLEOTIDE SEQUENCE [LARGE SCALE GENOMIC DNA]</scope>
    <source>
        <strain evidence="10">CGMCC 4.7132</strain>
    </source>
</reference>
<keyword evidence="4 5" id="KW-0067">ATP-binding</keyword>
<evidence type="ECO:0000256" key="7">
    <source>
        <dbReference type="SAM" id="Phobius"/>
    </source>
</evidence>
<name>A0ABV9CRS3_9ACTN</name>
<evidence type="ECO:0000256" key="5">
    <source>
        <dbReference type="PROSITE-ProRule" id="PRU10141"/>
    </source>
</evidence>
<evidence type="ECO:0000256" key="6">
    <source>
        <dbReference type="SAM" id="MobiDB-lite"/>
    </source>
</evidence>
<dbReference type="Proteomes" id="UP001596004">
    <property type="component" value="Unassembled WGS sequence"/>
</dbReference>
<feature type="transmembrane region" description="Helical" evidence="7">
    <location>
        <begin position="646"/>
        <end position="674"/>
    </location>
</feature>
<dbReference type="PANTHER" id="PTHR43289:SF34">
    <property type="entry name" value="SERINE_THREONINE-PROTEIN KINASE YBDM-RELATED"/>
    <property type="match status" value="1"/>
</dbReference>
<evidence type="ECO:0000256" key="3">
    <source>
        <dbReference type="ARBA" id="ARBA00022777"/>
    </source>
</evidence>
<organism evidence="9 10">
    <name type="scientific">Sphaerisporangium dianthi</name>
    <dbReference type="NCBI Taxonomy" id="1436120"/>
    <lineage>
        <taxon>Bacteria</taxon>
        <taxon>Bacillati</taxon>
        <taxon>Actinomycetota</taxon>
        <taxon>Actinomycetes</taxon>
        <taxon>Streptosporangiales</taxon>
        <taxon>Streptosporangiaceae</taxon>
        <taxon>Sphaerisporangium</taxon>
    </lineage>
</organism>
<keyword evidence="3 9" id="KW-0418">Kinase</keyword>
<keyword evidence="2 5" id="KW-0547">Nucleotide-binding</keyword>
<dbReference type="Gene3D" id="3.30.200.20">
    <property type="entry name" value="Phosphorylase Kinase, domain 1"/>
    <property type="match status" value="1"/>
</dbReference>
<dbReference type="PROSITE" id="PS00108">
    <property type="entry name" value="PROTEIN_KINASE_ST"/>
    <property type="match status" value="1"/>
</dbReference>
<feature type="domain" description="Protein kinase" evidence="8">
    <location>
        <begin position="10"/>
        <end position="261"/>
    </location>
</feature>
<proteinExistence type="predicted"/>
<keyword evidence="7" id="KW-0812">Transmembrane</keyword>
<dbReference type="PROSITE" id="PS00107">
    <property type="entry name" value="PROTEIN_KINASE_ATP"/>
    <property type="match status" value="1"/>
</dbReference>
<dbReference type="PROSITE" id="PS50011">
    <property type="entry name" value="PROTEIN_KINASE_DOM"/>
    <property type="match status" value="1"/>
</dbReference>
<feature type="compositionally biased region" description="Low complexity" evidence="6">
    <location>
        <begin position="556"/>
        <end position="579"/>
    </location>
</feature>
<dbReference type="InterPro" id="IPR017441">
    <property type="entry name" value="Protein_kinase_ATP_BS"/>
</dbReference>
<dbReference type="Pfam" id="PF00069">
    <property type="entry name" value="Pkinase"/>
    <property type="match status" value="1"/>
</dbReference>
<feature type="transmembrane region" description="Helical" evidence="7">
    <location>
        <begin position="789"/>
        <end position="813"/>
    </location>
</feature>
<feature type="region of interest" description="Disordered" evidence="6">
    <location>
        <begin position="504"/>
        <end position="591"/>
    </location>
</feature>
<dbReference type="CDD" id="cd14014">
    <property type="entry name" value="STKc_PknB_like"/>
    <property type="match status" value="1"/>
</dbReference>
<keyword evidence="10" id="KW-1185">Reference proteome</keyword>
<feature type="compositionally biased region" description="Basic and acidic residues" evidence="6">
    <location>
        <begin position="482"/>
        <end position="491"/>
    </location>
</feature>
<dbReference type="SUPFAM" id="SSF56112">
    <property type="entry name" value="Protein kinase-like (PK-like)"/>
    <property type="match status" value="1"/>
</dbReference>
<dbReference type="Gene3D" id="1.10.510.10">
    <property type="entry name" value="Transferase(Phosphotransferase) domain 1"/>
    <property type="match status" value="1"/>
</dbReference>
<evidence type="ECO:0000313" key="9">
    <source>
        <dbReference type="EMBL" id="MFC4535540.1"/>
    </source>
</evidence>
<dbReference type="InterPro" id="IPR008271">
    <property type="entry name" value="Ser/Thr_kinase_AS"/>
</dbReference>
<feature type="region of interest" description="Disordered" evidence="6">
    <location>
        <begin position="442"/>
        <end position="491"/>
    </location>
</feature>
<evidence type="ECO:0000256" key="1">
    <source>
        <dbReference type="ARBA" id="ARBA00022679"/>
    </source>
</evidence>
<gene>
    <name evidence="9" type="ORF">ACFO60_32650</name>
</gene>
<evidence type="ECO:0000313" key="10">
    <source>
        <dbReference type="Proteomes" id="UP001596004"/>
    </source>
</evidence>
<dbReference type="RefSeq" id="WP_380848290.1">
    <property type="nucleotide sequence ID" value="NZ_JBHSFP010000032.1"/>
</dbReference>
<keyword evidence="7" id="KW-0472">Membrane</keyword>
<comment type="caution">
    <text evidence="9">The sequence shown here is derived from an EMBL/GenBank/DDBJ whole genome shotgun (WGS) entry which is preliminary data.</text>
</comment>
<evidence type="ECO:0000256" key="4">
    <source>
        <dbReference type="ARBA" id="ARBA00022840"/>
    </source>
</evidence>
<feature type="compositionally biased region" description="Low complexity" evidence="6">
    <location>
        <begin position="324"/>
        <end position="357"/>
    </location>
</feature>
<keyword evidence="7" id="KW-1133">Transmembrane helix</keyword>
<feature type="compositionally biased region" description="Low complexity" evidence="6">
    <location>
        <begin position="505"/>
        <end position="522"/>
    </location>
</feature>
<accession>A0ABV9CRS3</accession>
<evidence type="ECO:0000259" key="8">
    <source>
        <dbReference type="PROSITE" id="PS50011"/>
    </source>
</evidence>
<dbReference type="EMBL" id="JBHSFP010000032">
    <property type="protein sequence ID" value="MFC4535540.1"/>
    <property type="molecule type" value="Genomic_DNA"/>
</dbReference>
<evidence type="ECO:0000256" key="2">
    <source>
        <dbReference type="ARBA" id="ARBA00022741"/>
    </source>
</evidence>
<dbReference type="InterPro" id="IPR000719">
    <property type="entry name" value="Prot_kinase_dom"/>
</dbReference>
<protein>
    <submittedName>
        <fullName evidence="9">Protein kinase</fullName>
    </submittedName>
</protein>
<feature type="transmembrane region" description="Helical" evidence="7">
    <location>
        <begin position="723"/>
        <end position="742"/>
    </location>
</feature>
<feature type="transmembrane region" description="Helical" evidence="7">
    <location>
        <begin position="748"/>
        <end position="768"/>
    </location>
</feature>
<keyword evidence="1" id="KW-0808">Transferase</keyword>
<feature type="region of interest" description="Disordered" evidence="6">
    <location>
        <begin position="256"/>
        <end position="402"/>
    </location>
</feature>
<dbReference type="InterPro" id="IPR011009">
    <property type="entry name" value="Kinase-like_dom_sf"/>
</dbReference>